<protein>
    <submittedName>
        <fullName evidence="1">Uncharacterized protein</fullName>
    </submittedName>
</protein>
<gene>
    <name evidence="1" type="ORF">LP422_01910</name>
</gene>
<reference evidence="1" key="1">
    <citation type="submission" date="2021-11" db="EMBL/GenBank/DDBJ databases">
        <title>Study of the species diversity of bacterial strains isolated from a unique natural object - Shulgan-Tash cave (Bashkiria).</title>
        <authorList>
            <person name="Sazanova A.L."/>
            <person name="Chirak E.R."/>
            <person name="Safronova V.I."/>
        </authorList>
    </citation>
    <scope>NUCLEOTIDE SEQUENCE</scope>
    <source>
        <strain evidence="1">P1</strain>
    </source>
</reference>
<evidence type="ECO:0000313" key="2">
    <source>
        <dbReference type="Proteomes" id="UP001059663"/>
    </source>
</evidence>
<name>A0AC61U4Z0_9MICO</name>
<organism evidence="1 2">
    <name type="scientific">Janibacter limosus</name>
    <dbReference type="NCBI Taxonomy" id="53458"/>
    <lineage>
        <taxon>Bacteria</taxon>
        <taxon>Bacillati</taxon>
        <taxon>Actinomycetota</taxon>
        <taxon>Actinomycetes</taxon>
        <taxon>Micrococcales</taxon>
        <taxon>Intrasporangiaceae</taxon>
        <taxon>Janibacter</taxon>
    </lineage>
</organism>
<sequence length="286" mass="31632">MADLRRLRDRLVRRLGRGGTTSGPVAPGDEEAMARLAELTSAGRHEEALAPAHEEYQRTARQSDPDKALLRQIQMSASKAGNLSLHIKTLRRRIEVAPHDTGLPKYLRAAEGRWNESEPGWLPTIDPAILADLPEPAPRDRSRTRVLHLLKIGMPQRQSGYSMRSMYTPDGPGRRRAGPGGRDRAGLPSEHRRRGGPRRGGRRTSALPAPAARQHPRQGAVGRVPDRLCHRACSGGRSGVARSHPRPLGPPRDRGSTRCDLRRPSPRHPRRVRGSRILRGPVDQGH</sequence>
<accession>A0AC61U4Z0</accession>
<dbReference type="Proteomes" id="UP001059663">
    <property type="component" value="Chromosome"/>
</dbReference>
<proteinExistence type="predicted"/>
<evidence type="ECO:0000313" key="1">
    <source>
        <dbReference type="EMBL" id="UUZ45106.1"/>
    </source>
</evidence>
<dbReference type="EMBL" id="CP087977">
    <property type="protein sequence ID" value="UUZ45106.1"/>
    <property type="molecule type" value="Genomic_DNA"/>
</dbReference>